<protein>
    <submittedName>
        <fullName evidence="1">Uncharacterized protein</fullName>
    </submittedName>
</protein>
<comment type="caution">
    <text evidence="1">The sequence shown here is derived from an EMBL/GenBank/DDBJ whole genome shotgun (WGS) entry which is preliminary data.</text>
</comment>
<evidence type="ECO:0000313" key="2">
    <source>
        <dbReference type="Proteomes" id="UP000024635"/>
    </source>
</evidence>
<dbReference type="Proteomes" id="UP000024635">
    <property type="component" value="Unassembled WGS sequence"/>
</dbReference>
<dbReference type="AlphaFoldDB" id="A0A016UQX4"/>
<dbReference type="EMBL" id="JARK01001366">
    <property type="protein sequence ID" value="EYC17555.1"/>
    <property type="molecule type" value="Genomic_DNA"/>
</dbReference>
<name>A0A016UQX4_9BILA</name>
<gene>
    <name evidence="1" type="primary">Acey_s0030.g2132</name>
    <name evidence="1" type="ORF">Y032_0030g2132</name>
</gene>
<reference evidence="2" key="1">
    <citation type="journal article" date="2015" name="Nat. Genet.">
        <title>The genome and transcriptome of the zoonotic hookworm Ancylostoma ceylanicum identify infection-specific gene families.</title>
        <authorList>
            <person name="Schwarz E.M."/>
            <person name="Hu Y."/>
            <person name="Antoshechkin I."/>
            <person name="Miller M.M."/>
            <person name="Sternberg P.W."/>
            <person name="Aroian R.V."/>
        </authorList>
    </citation>
    <scope>NUCLEOTIDE SEQUENCE</scope>
    <source>
        <strain evidence="2">HY135</strain>
    </source>
</reference>
<evidence type="ECO:0000313" key="1">
    <source>
        <dbReference type="EMBL" id="EYC17555.1"/>
    </source>
</evidence>
<accession>A0A016UQX4</accession>
<sequence length="99" mass="11081">MWAWLGQAATGQLRCHAPVPYLFGFGVVSISLRRIGICCLIKNENVSKIFGRKKLQILSFVSSVLLLAFPQKIGSRTFGTMWAWSGRVAIGQFRCLTEF</sequence>
<keyword evidence="2" id="KW-1185">Reference proteome</keyword>
<proteinExistence type="predicted"/>
<organism evidence="1 2">
    <name type="scientific">Ancylostoma ceylanicum</name>
    <dbReference type="NCBI Taxonomy" id="53326"/>
    <lineage>
        <taxon>Eukaryota</taxon>
        <taxon>Metazoa</taxon>
        <taxon>Ecdysozoa</taxon>
        <taxon>Nematoda</taxon>
        <taxon>Chromadorea</taxon>
        <taxon>Rhabditida</taxon>
        <taxon>Rhabditina</taxon>
        <taxon>Rhabditomorpha</taxon>
        <taxon>Strongyloidea</taxon>
        <taxon>Ancylostomatidae</taxon>
        <taxon>Ancylostomatinae</taxon>
        <taxon>Ancylostoma</taxon>
    </lineage>
</organism>